<dbReference type="Proteomes" id="UP000282957">
    <property type="component" value="Unassembled WGS sequence"/>
</dbReference>
<proteinExistence type="predicted"/>
<gene>
    <name evidence="1" type="ORF">EOD42_21315</name>
</gene>
<organism evidence="1 2">
    <name type="scientific">Rhodovarius crocodyli</name>
    <dbReference type="NCBI Taxonomy" id="1979269"/>
    <lineage>
        <taxon>Bacteria</taxon>
        <taxon>Pseudomonadati</taxon>
        <taxon>Pseudomonadota</taxon>
        <taxon>Alphaproteobacteria</taxon>
        <taxon>Acetobacterales</taxon>
        <taxon>Roseomonadaceae</taxon>
        <taxon>Rhodovarius</taxon>
    </lineage>
</organism>
<dbReference type="OrthoDB" id="7277418at2"/>
<evidence type="ECO:0000313" key="2">
    <source>
        <dbReference type="Proteomes" id="UP000282957"/>
    </source>
</evidence>
<evidence type="ECO:0000313" key="1">
    <source>
        <dbReference type="EMBL" id="RVT91855.1"/>
    </source>
</evidence>
<dbReference type="AlphaFoldDB" id="A0A437M2S1"/>
<protein>
    <submittedName>
        <fullName evidence="1">Uncharacterized protein</fullName>
    </submittedName>
</protein>
<reference evidence="1 2" key="1">
    <citation type="submission" date="2019-01" db="EMBL/GenBank/DDBJ databases">
        <authorList>
            <person name="Chen W.-M."/>
        </authorList>
    </citation>
    <scope>NUCLEOTIDE SEQUENCE [LARGE SCALE GENOMIC DNA]</scope>
    <source>
        <strain evidence="1 2">CCP-6</strain>
    </source>
</reference>
<keyword evidence="2" id="KW-1185">Reference proteome</keyword>
<dbReference type="EMBL" id="SACL01000009">
    <property type="protein sequence ID" value="RVT91855.1"/>
    <property type="molecule type" value="Genomic_DNA"/>
</dbReference>
<accession>A0A437M2S1</accession>
<sequence>MTIGPFNVAPDGTLSRRTPDLQPIVRYAWRGRPCAASVTQDALTLSGYAGRIPSTAERGADRAAALEALEELRQDLPEGTELHLLPDHRMVLRHAAPPVGGAISLVSAMVRFAMAMDPYLDRLVAAGAVPAAGASGRAKT</sequence>
<name>A0A437M2S1_9PROT</name>
<dbReference type="RefSeq" id="WP_127789602.1">
    <property type="nucleotide sequence ID" value="NZ_SACL01000009.1"/>
</dbReference>
<comment type="caution">
    <text evidence="1">The sequence shown here is derived from an EMBL/GenBank/DDBJ whole genome shotgun (WGS) entry which is preliminary data.</text>
</comment>